<dbReference type="SMART" id="SM00387">
    <property type="entry name" value="HATPase_c"/>
    <property type="match status" value="1"/>
</dbReference>
<name>A0A1T1HCV9_OCELI</name>
<feature type="transmembrane region" description="Helical" evidence="9">
    <location>
        <begin position="12"/>
        <end position="37"/>
    </location>
</feature>
<dbReference type="InterPro" id="IPR003594">
    <property type="entry name" value="HATPase_dom"/>
</dbReference>
<keyword evidence="9" id="KW-0472">Membrane</keyword>
<dbReference type="PANTHER" id="PTHR43065">
    <property type="entry name" value="SENSOR HISTIDINE KINASE"/>
    <property type="match status" value="1"/>
</dbReference>
<dbReference type="Gene3D" id="3.30.565.10">
    <property type="entry name" value="Histidine kinase-like ATPase, C-terminal domain"/>
    <property type="match status" value="1"/>
</dbReference>
<keyword evidence="12" id="KW-1185">Reference proteome</keyword>
<evidence type="ECO:0000256" key="6">
    <source>
        <dbReference type="ARBA" id="ARBA00022777"/>
    </source>
</evidence>
<keyword evidence="7" id="KW-0067">ATP-binding</keyword>
<evidence type="ECO:0000256" key="3">
    <source>
        <dbReference type="ARBA" id="ARBA00022553"/>
    </source>
</evidence>
<dbReference type="InterPro" id="IPR003661">
    <property type="entry name" value="HisK_dim/P_dom"/>
</dbReference>
<dbReference type="PANTHER" id="PTHR43065:SF10">
    <property type="entry name" value="PEROXIDE STRESS-ACTIVATED HISTIDINE KINASE MAK3"/>
    <property type="match status" value="1"/>
</dbReference>
<keyword evidence="8" id="KW-0902">Two-component regulatory system</keyword>
<dbReference type="EC" id="2.7.13.3" evidence="2"/>
<protein>
    <recommendedName>
        <fullName evidence="2">histidine kinase</fullName>
        <ecNumber evidence="2">2.7.13.3</ecNumber>
    </recommendedName>
</protein>
<dbReference type="InterPro" id="IPR005467">
    <property type="entry name" value="His_kinase_dom"/>
</dbReference>
<evidence type="ECO:0000256" key="5">
    <source>
        <dbReference type="ARBA" id="ARBA00022741"/>
    </source>
</evidence>
<dbReference type="SUPFAM" id="SSF55874">
    <property type="entry name" value="ATPase domain of HSP90 chaperone/DNA topoisomerase II/histidine kinase"/>
    <property type="match status" value="1"/>
</dbReference>
<dbReference type="Gene3D" id="3.30.450.20">
    <property type="entry name" value="PAS domain"/>
    <property type="match status" value="1"/>
</dbReference>
<evidence type="ECO:0000313" key="11">
    <source>
        <dbReference type="EMBL" id="OOV87665.1"/>
    </source>
</evidence>
<dbReference type="InterPro" id="IPR036097">
    <property type="entry name" value="HisK_dim/P_sf"/>
</dbReference>
<feature type="transmembrane region" description="Helical" evidence="9">
    <location>
        <begin position="148"/>
        <end position="171"/>
    </location>
</feature>
<evidence type="ECO:0000313" key="12">
    <source>
        <dbReference type="Proteomes" id="UP000190064"/>
    </source>
</evidence>
<gene>
    <name evidence="11" type="ORF">BTA35_0206490</name>
</gene>
<evidence type="ECO:0000256" key="9">
    <source>
        <dbReference type="SAM" id="Phobius"/>
    </source>
</evidence>
<evidence type="ECO:0000256" key="2">
    <source>
        <dbReference type="ARBA" id="ARBA00012438"/>
    </source>
</evidence>
<dbReference type="PROSITE" id="PS50109">
    <property type="entry name" value="HIS_KIN"/>
    <property type="match status" value="1"/>
</dbReference>
<dbReference type="Gene3D" id="1.10.287.130">
    <property type="match status" value="1"/>
</dbReference>
<evidence type="ECO:0000256" key="8">
    <source>
        <dbReference type="ARBA" id="ARBA00023012"/>
    </source>
</evidence>
<keyword evidence="9" id="KW-1133">Transmembrane helix</keyword>
<dbReference type="STRING" id="966.BTA35_0206490"/>
<comment type="caution">
    <text evidence="11">The sequence shown here is derived from an EMBL/GenBank/DDBJ whole genome shotgun (WGS) entry which is preliminary data.</text>
</comment>
<keyword evidence="3" id="KW-0597">Phosphoprotein</keyword>
<dbReference type="EMBL" id="MTSD02000002">
    <property type="protein sequence ID" value="OOV87665.1"/>
    <property type="molecule type" value="Genomic_DNA"/>
</dbReference>
<dbReference type="Pfam" id="PF02518">
    <property type="entry name" value="HATPase_c"/>
    <property type="match status" value="1"/>
</dbReference>
<keyword evidence="4" id="KW-0808">Transferase</keyword>
<keyword evidence="6" id="KW-0418">Kinase</keyword>
<keyword evidence="9" id="KW-0812">Transmembrane</keyword>
<sequence>MEEPKKISFTNQLVRSIVLPALLVVALLSALQLYLYYQLSATSMQAHADKQIKLIVPILSKALYDADAETISLVGDSLFQESNVDYLMISDQFSRVYLRSRNSENMQLPSIAVSRSLSYTNNSGQSLLLGNINIQYNPQILLEGRTEALATIIALGILKFVFPLLALTLFLHQKVQRRLSYLIRKISDSRPDNLRRIDPRRSDPGEIKELIGAYNQLQENNFRYHNRQQEAHAKLIERTNEVAESRESARMLTNMLQNSQKRYRALFHRNVDALLIVESFRLEEEERFRIIDANLAAMSILDRALDQLIKQDFEAMFGSKPLEHGRYLLNSNTLPPSLQKANLQIELHFNVVMFEKQGIYYVTLRDVSDKIRAEKLEKEANELMNFRQNQMAIAEMATTIAHEINQPLAAIQNYALSAINFSRSGQINQDKLHQSLEQLMQQADIASQIVQQARTQLGRNDYPQQPLNLIQALEESQALCQHRADKHNITLSFHSELEKATAVANEVQFKQIMINTLSNAIEALAESTADPREINISLDREDHNYVIQIRDNGPGIENIERVFTAHFSTKEKGLGMGLAICRSIAEMHHGSITARNLTPCGAEFTLRLPDHIDITDKKTAILKTEPSESEADPLNPS</sequence>
<comment type="catalytic activity">
    <reaction evidence="1">
        <text>ATP + protein L-histidine = ADP + protein N-phospho-L-histidine.</text>
        <dbReference type="EC" id="2.7.13.3"/>
    </reaction>
</comment>
<dbReference type="Proteomes" id="UP000190064">
    <property type="component" value="Unassembled WGS sequence"/>
</dbReference>
<keyword evidence="5" id="KW-0547">Nucleotide-binding</keyword>
<proteinExistence type="predicted"/>
<dbReference type="GO" id="GO:0000155">
    <property type="term" value="F:phosphorelay sensor kinase activity"/>
    <property type="evidence" value="ECO:0007669"/>
    <property type="project" value="InterPro"/>
</dbReference>
<organism evidence="11 12">
    <name type="scientific">Oceanospirillum linum</name>
    <dbReference type="NCBI Taxonomy" id="966"/>
    <lineage>
        <taxon>Bacteria</taxon>
        <taxon>Pseudomonadati</taxon>
        <taxon>Pseudomonadota</taxon>
        <taxon>Gammaproteobacteria</taxon>
        <taxon>Oceanospirillales</taxon>
        <taxon>Oceanospirillaceae</taxon>
        <taxon>Oceanospirillum</taxon>
    </lineage>
</organism>
<dbReference type="PRINTS" id="PR00344">
    <property type="entry name" value="BCTRLSENSOR"/>
</dbReference>
<feature type="domain" description="Histidine kinase" evidence="10">
    <location>
        <begin position="399"/>
        <end position="612"/>
    </location>
</feature>
<evidence type="ECO:0000256" key="4">
    <source>
        <dbReference type="ARBA" id="ARBA00022679"/>
    </source>
</evidence>
<dbReference type="InterPro" id="IPR036890">
    <property type="entry name" value="HATPase_C_sf"/>
</dbReference>
<dbReference type="InterPro" id="IPR004358">
    <property type="entry name" value="Sig_transdc_His_kin-like_C"/>
</dbReference>
<evidence type="ECO:0000256" key="7">
    <source>
        <dbReference type="ARBA" id="ARBA00022840"/>
    </source>
</evidence>
<accession>A0A1T1HCV9</accession>
<reference evidence="11" key="1">
    <citation type="submission" date="2017-02" db="EMBL/GenBank/DDBJ databases">
        <title>Draft Genome Sequence of the Salt Water Bacterium Oceanospirillum linum ATCC 11336.</title>
        <authorList>
            <person name="Trachtenberg A.M."/>
            <person name="Carney J.G."/>
            <person name="Linnane J.D."/>
            <person name="Rheaume B.A."/>
            <person name="Pitts N.L."/>
            <person name="Mykles D.L."/>
            <person name="Maclea K.S."/>
        </authorList>
    </citation>
    <scope>NUCLEOTIDE SEQUENCE [LARGE SCALE GENOMIC DNA]</scope>
    <source>
        <strain evidence="11">ATCC 11336</strain>
    </source>
</reference>
<dbReference type="SUPFAM" id="SSF47384">
    <property type="entry name" value="Homodimeric domain of signal transducing histidine kinase"/>
    <property type="match status" value="1"/>
</dbReference>
<evidence type="ECO:0000259" key="10">
    <source>
        <dbReference type="PROSITE" id="PS50109"/>
    </source>
</evidence>
<dbReference type="CDD" id="cd00082">
    <property type="entry name" value="HisKA"/>
    <property type="match status" value="1"/>
</dbReference>
<dbReference type="AlphaFoldDB" id="A0A1T1HCV9"/>
<dbReference type="GO" id="GO:0005524">
    <property type="term" value="F:ATP binding"/>
    <property type="evidence" value="ECO:0007669"/>
    <property type="project" value="UniProtKB-KW"/>
</dbReference>
<evidence type="ECO:0000256" key="1">
    <source>
        <dbReference type="ARBA" id="ARBA00000085"/>
    </source>
</evidence>